<dbReference type="EMBL" id="JAKWFO010000013">
    <property type="protein sequence ID" value="KAI9633085.1"/>
    <property type="molecule type" value="Genomic_DNA"/>
</dbReference>
<gene>
    <name evidence="4" type="ORF">MKK02DRAFT_19718</name>
</gene>
<keyword evidence="5" id="KW-1185">Reference proteome</keyword>
<comment type="similarity">
    <text evidence="1">Belongs to the STEEP1 family.</text>
</comment>
<dbReference type="GO" id="GO:0006888">
    <property type="term" value="P:endoplasmic reticulum to Golgi vesicle-mediated transport"/>
    <property type="evidence" value="ECO:0007669"/>
    <property type="project" value="TreeGrafter"/>
</dbReference>
<name>A0AA38H2V3_9TREE</name>
<comment type="caution">
    <text evidence="4">The sequence shown here is derived from an EMBL/GenBank/DDBJ whole genome shotgun (WGS) entry which is preliminary data.</text>
</comment>
<reference evidence="4" key="1">
    <citation type="journal article" date="2022" name="G3 (Bethesda)">
        <title>High quality genome of the basidiomycete yeast Dioszegia hungarica PDD-24b-2 isolated from cloud water.</title>
        <authorList>
            <person name="Jarrige D."/>
            <person name="Haridas S."/>
            <person name="Bleykasten-Grosshans C."/>
            <person name="Joly M."/>
            <person name="Nadalig T."/>
            <person name="Sancelme M."/>
            <person name="Vuilleumier S."/>
            <person name="Grigoriev I.V."/>
            <person name="Amato P."/>
            <person name="Bringel F."/>
        </authorList>
    </citation>
    <scope>NUCLEOTIDE SEQUENCE</scope>
    <source>
        <strain evidence="4">PDD-24b-2</strain>
    </source>
</reference>
<feature type="region of interest" description="Disordered" evidence="2">
    <location>
        <begin position="136"/>
        <end position="166"/>
    </location>
</feature>
<dbReference type="GO" id="GO:0005737">
    <property type="term" value="C:cytoplasm"/>
    <property type="evidence" value="ECO:0007669"/>
    <property type="project" value="GOC"/>
</dbReference>
<dbReference type="PANTHER" id="PTHR46355:SF1">
    <property type="entry name" value="STING ER EXIT PROTEIN"/>
    <property type="match status" value="1"/>
</dbReference>
<dbReference type="Proteomes" id="UP001164286">
    <property type="component" value="Unassembled WGS sequence"/>
</dbReference>
<dbReference type="RefSeq" id="XP_052942862.1">
    <property type="nucleotide sequence ID" value="XM_053086132.1"/>
</dbReference>
<protein>
    <recommendedName>
        <fullName evidence="3">STEEP1 domain-containing protein</fullName>
    </recommendedName>
</protein>
<dbReference type="AlphaFoldDB" id="A0AA38H2V3"/>
<dbReference type="InterPro" id="IPR029704">
    <property type="entry name" value="STEEP-like"/>
</dbReference>
<proteinExistence type="inferred from homology"/>
<dbReference type="PANTHER" id="PTHR46355">
    <property type="entry name" value="UPF0428 PROTEIN CXORF56"/>
    <property type="match status" value="1"/>
</dbReference>
<evidence type="ECO:0000259" key="3">
    <source>
        <dbReference type="Pfam" id="PF25809"/>
    </source>
</evidence>
<organism evidence="4 5">
    <name type="scientific">Dioszegia hungarica</name>
    <dbReference type="NCBI Taxonomy" id="4972"/>
    <lineage>
        <taxon>Eukaryota</taxon>
        <taxon>Fungi</taxon>
        <taxon>Dikarya</taxon>
        <taxon>Basidiomycota</taxon>
        <taxon>Agaricomycotina</taxon>
        <taxon>Tremellomycetes</taxon>
        <taxon>Tremellales</taxon>
        <taxon>Bulleribasidiaceae</taxon>
        <taxon>Dioszegia</taxon>
    </lineage>
</organism>
<dbReference type="GO" id="GO:0090158">
    <property type="term" value="P:endoplasmic reticulum membrane organization"/>
    <property type="evidence" value="ECO:0007669"/>
    <property type="project" value="TreeGrafter"/>
</dbReference>
<evidence type="ECO:0000256" key="1">
    <source>
        <dbReference type="ARBA" id="ARBA00024205"/>
    </source>
</evidence>
<evidence type="ECO:0000313" key="5">
    <source>
        <dbReference type="Proteomes" id="UP001164286"/>
    </source>
</evidence>
<sequence>MPKVISRGTVASDEQARLTASAKAILRSYYCLCGDFVLVMQGKLDRLPQRKSDNAYIIRSQPSSDGKVAARKFKLNALPGQRIIMKRKGSGEMELRQQLVCSRCKSTVAYQTRPPPVGSSPFVYILKGSVTELQGRIPPDAFEDEPPSIEEEGVDVAPPVSGASEV</sequence>
<feature type="compositionally biased region" description="Acidic residues" evidence="2">
    <location>
        <begin position="141"/>
        <end position="154"/>
    </location>
</feature>
<dbReference type="Pfam" id="PF25809">
    <property type="entry name" value="STEEP1"/>
    <property type="match status" value="1"/>
</dbReference>
<dbReference type="InterPro" id="IPR057965">
    <property type="entry name" value="STEEP1_dom"/>
</dbReference>
<accession>A0AA38H2V3</accession>
<dbReference type="GeneID" id="77725333"/>
<evidence type="ECO:0000313" key="4">
    <source>
        <dbReference type="EMBL" id="KAI9633085.1"/>
    </source>
</evidence>
<feature type="domain" description="STEEP1" evidence="3">
    <location>
        <begin position="22"/>
        <end position="138"/>
    </location>
</feature>
<evidence type="ECO:0000256" key="2">
    <source>
        <dbReference type="SAM" id="MobiDB-lite"/>
    </source>
</evidence>